<dbReference type="Gene3D" id="3.40.50.150">
    <property type="entry name" value="Vaccinia Virus protein VP39"/>
    <property type="match status" value="1"/>
</dbReference>
<dbReference type="GO" id="GO:0008168">
    <property type="term" value="F:methyltransferase activity"/>
    <property type="evidence" value="ECO:0007669"/>
    <property type="project" value="UniProtKB-KW"/>
</dbReference>
<name>A0ABQ3MIG1_9PSEU</name>
<proteinExistence type="predicted"/>
<comment type="caution">
    <text evidence="2">The sequence shown here is derived from an EMBL/GenBank/DDBJ whole genome shotgun (WGS) entry which is preliminary data.</text>
</comment>
<dbReference type="InterPro" id="IPR041698">
    <property type="entry name" value="Methyltransf_25"/>
</dbReference>
<dbReference type="GO" id="GO:0032259">
    <property type="term" value="P:methylation"/>
    <property type="evidence" value="ECO:0007669"/>
    <property type="project" value="UniProtKB-KW"/>
</dbReference>
<evidence type="ECO:0000259" key="1">
    <source>
        <dbReference type="Pfam" id="PF13649"/>
    </source>
</evidence>
<evidence type="ECO:0000313" key="3">
    <source>
        <dbReference type="Proteomes" id="UP000605568"/>
    </source>
</evidence>
<dbReference type="SUPFAM" id="SSF53335">
    <property type="entry name" value="S-adenosyl-L-methionine-dependent methyltransferases"/>
    <property type="match status" value="1"/>
</dbReference>
<dbReference type="RefSeq" id="WP_191300002.1">
    <property type="nucleotide sequence ID" value="NZ_BNAR01000006.1"/>
</dbReference>
<dbReference type="EMBL" id="BNAR01000006">
    <property type="protein sequence ID" value="GHH43760.1"/>
    <property type="molecule type" value="Genomic_DNA"/>
</dbReference>
<keyword evidence="2" id="KW-0489">Methyltransferase</keyword>
<protein>
    <submittedName>
        <fullName evidence="2">Methyltransferase</fullName>
    </submittedName>
</protein>
<accession>A0ABQ3MIG1</accession>
<dbReference type="Proteomes" id="UP000605568">
    <property type="component" value="Unassembled WGS sequence"/>
</dbReference>
<gene>
    <name evidence="2" type="ORF">GCM10017774_41850</name>
</gene>
<dbReference type="CDD" id="cd02440">
    <property type="entry name" value="AdoMet_MTases"/>
    <property type="match status" value="1"/>
</dbReference>
<dbReference type="Pfam" id="PF13649">
    <property type="entry name" value="Methyltransf_25"/>
    <property type="match status" value="1"/>
</dbReference>
<sequence length="197" mass="21519">MNATQWRTFTEAALRSPRLVGAIAPSSSQLAERLATVVPDRGHPVVVELGPGTGAVTKVIAARLGGRGHQIAVEADTGMLSFFRQHHPGVSAHHADAADIQTVLEVEGHEHVDAVISGLPWTLFGHAKQQLLLERITEVLAPEGVFTTFAYLQGLALPAGRQYRRLLQRTFGEVLPTRTIWANMPPAITYVCRRPRR</sequence>
<reference evidence="3" key="1">
    <citation type="journal article" date="2019" name="Int. J. Syst. Evol. Microbiol.">
        <title>The Global Catalogue of Microorganisms (GCM) 10K type strain sequencing project: providing services to taxonomists for standard genome sequencing and annotation.</title>
        <authorList>
            <consortium name="The Broad Institute Genomics Platform"/>
            <consortium name="The Broad Institute Genome Sequencing Center for Infectious Disease"/>
            <person name="Wu L."/>
            <person name="Ma J."/>
        </authorList>
    </citation>
    <scope>NUCLEOTIDE SEQUENCE [LARGE SCALE GENOMIC DNA]</scope>
    <source>
        <strain evidence="3">CGMCC 4.7367</strain>
    </source>
</reference>
<keyword evidence="3" id="KW-1185">Reference proteome</keyword>
<organism evidence="2 3">
    <name type="scientific">Lentzea cavernae</name>
    <dbReference type="NCBI Taxonomy" id="2020703"/>
    <lineage>
        <taxon>Bacteria</taxon>
        <taxon>Bacillati</taxon>
        <taxon>Actinomycetota</taxon>
        <taxon>Actinomycetes</taxon>
        <taxon>Pseudonocardiales</taxon>
        <taxon>Pseudonocardiaceae</taxon>
        <taxon>Lentzea</taxon>
    </lineage>
</organism>
<dbReference type="InterPro" id="IPR029063">
    <property type="entry name" value="SAM-dependent_MTases_sf"/>
</dbReference>
<feature type="domain" description="Methyltransferase" evidence="1">
    <location>
        <begin position="46"/>
        <end position="144"/>
    </location>
</feature>
<evidence type="ECO:0000313" key="2">
    <source>
        <dbReference type="EMBL" id="GHH43760.1"/>
    </source>
</evidence>
<keyword evidence="2" id="KW-0808">Transferase</keyword>